<organism evidence="9 10">
    <name type="scientific">Phocaeicola plebeius</name>
    <dbReference type="NCBI Taxonomy" id="310297"/>
    <lineage>
        <taxon>Bacteria</taxon>
        <taxon>Pseudomonadati</taxon>
        <taxon>Bacteroidota</taxon>
        <taxon>Bacteroidia</taxon>
        <taxon>Bacteroidales</taxon>
        <taxon>Bacteroidaceae</taxon>
        <taxon>Phocaeicola</taxon>
    </lineage>
</organism>
<dbReference type="SUPFAM" id="SSF48452">
    <property type="entry name" value="TPR-like"/>
    <property type="match status" value="1"/>
</dbReference>
<comment type="caution">
    <text evidence="9">The sequence shown here is derived from an EMBL/GenBank/DDBJ whole genome shotgun (WGS) entry which is preliminary data.</text>
</comment>
<gene>
    <name evidence="9" type="ORF">BHV76_01550</name>
</gene>
<dbReference type="Pfam" id="PF07980">
    <property type="entry name" value="SusD_RagB"/>
    <property type="match status" value="1"/>
</dbReference>
<evidence type="ECO:0000256" key="3">
    <source>
        <dbReference type="ARBA" id="ARBA00022729"/>
    </source>
</evidence>
<reference evidence="9 10" key="1">
    <citation type="journal article" date="2016" name="Nat. Biotechnol.">
        <title>Measurement of bacterial replication rates in microbial communities.</title>
        <authorList>
            <person name="Brown C.T."/>
            <person name="Olm M.R."/>
            <person name="Thomas B.C."/>
            <person name="Banfield J.F."/>
        </authorList>
    </citation>
    <scope>NUCLEOTIDE SEQUENCE [LARGE SCALE GENOMIC DNA]</scope>
    <source>
        <strain evidence="9">45_130</strain>
    </source>
</reference>
<dbReference type="GO" id="GO:0009279">
    <property type="term" value="C:cell outer membrane"/>
    <property type="evidence" value="ECO:0007669"/>
    <property type="project" value="UniProtKB-SubCell"/>
</dbReference>
<proteinExistence type="inferred from homology"/>
<sequence length="586" mass="66628">MKLYKYSLACMLGLGLLTSCADRLELVNPNQQTSGTFGYTADDLEESVIAAYNHIRMEGSYARVGYTIDITRSDEVWNSSQVWYLSFDDLNVPFTDEITFWPWREWYYTINVCNFILSRCDEDDSQLAENMRYIKGQALFLRGLSYYNLVGYYQNPPLITDYETYSSLEGLYGSNSTYDEVLDQVEADFQEAMNLLPSRDKGGEWAGGRATCGSAAGYYARALMVRHKFSEALTVLEDIINKKYGTYRLMDNYGDNFREGSAYENNDESLFEVQFLDYGSQGTDDEWTPVNTSPNATQGHAVESNLAPGSFSGWADLAASPWLYQLFKAERTKDGGLDPRLYWTLGTYENEWEGFEYGNVAYSKELTAADKNIITHNDNGGIPIAKNTNFRTGLYSTVTTGLRCGINLRLMRYSDVLLRAAECENEVNGPTEKAIGWINEVRSRADLPDLKLEDFDTADKLFEQIANVERPKEFGCEFGRGFDLIRWGFFYDSGRLQQLKEHSTFRRSNDPDKLLTPVSYNNISSDSELKCPFDTYLPGHEFLPIYQTVLNNNPNLKGNSANYGTDNSTYFQEKGWTVHPVVNLGE</sequence>
<evidence type="ECO:0000256" key="4">
    <source>
        <dbReference type="ARBA" id="ARBA00023136"/>
    </source>
</evidence>
<feature type="domain" description="RagB/SusD" evidence="7">
    <location>
        <begin position="268"/>
        <end position="559"/>
    </location>
</feature>
<dbReference type="EMBL" id="MNQR01000006">
    <property type="protein sequence ID" value="OKZ12606.1"/>
    <property type="molecule type" value="Genomic_DNA"/>
</dbReference>
<feature type="domain" description="SusD-like N-terminal" evidence="8">
    <location>
        <begin position="58"/>
        <end position="199"/>
    </location>
</feature>
<evidence type="ECO:0000259" key="7">
    <source>
        <dbReference type="Pfam" id="PF07980"/>
    </source>
</evidence>
<keyword evidence="3 6" id="KW-0732">Signal</keyword>
<evidence type="ECO:0000313" key="9">
    <source>
        <dbReference type="EMBL" id="OKZ12606.1"/>
    </source>
</evidence>
<feature type="chain" id="PRO_5032716882" evidence="6">
    <location>
        <begin position="22"/>
        <end position="586"/>
    </location>
</feature>
<dbReference type="InterPro" id="IPR011990">
    <property type="entry name" value="TPR-like_helical_dom_sf"/>
</dbReference>
<dbReference type="Proteomes" id="UP000186685">
    <property type="component" value="Unassembled WGS sequence"/>
</dbReference>
<dbReference type="InterPro" id="IPR012944">
    <property type="entry name" value="SusD_RagB_dom"/>
</dbReference>
<dbReference type="AlphaFoldDB" id="A0A854C504"/>
<evidence type="ECO:0000256" key="2">
    <source>
        <dbReference type="ARBA" id="ARBA00006275"/>
    </source>
</evidence>
<feature type="signal peptide" evidence="6">
    <location>
        <begin position="1"/>
        <end position="21"/>
    </location>
</feature>
<dbReference type="Pfam" id="PF14322">
    <property type="entry name" value="SusD-like_3"/>
    <property type="match status" value="1"/>
</dbReference>
<dbReference type="PROSITE" id="PS51257">
    <property type="entry name" value="PROKAR_LIPOPROTEIN"/>
    <property type="match status" value="1"/>
</dbReference>
<protein>
    <submittedName>
        <fullName evidence="9">RagB/SusD family nutrient uptake outer membrane protein</fullName>
    </submittedName>
</protein>
<evidence type="ECO:0000256" key="5">
    <source>
        <dbReference type="ARBA" id="ARBA00023237"/>
    </source>
</evidence>
<comment type="similarity">
    <text evidence="2">Belongs to the SusD family.</text>
</comment>
<keyword evidence="5" id="KW-0998">Cell outer membrane</keyword>
<comment type="subcellular location">
    <subcellularLocation>
        <location evidence="1">Cell outer membrane</location>
    </subcellularLocation>
</comment>
<evidence type="ECO:0000256" key="6">
    <source>
        <dbReference type="SAM" id="SignalP"/>
    </source>
</evidence>
<keyword evidence="4" id="KW-0472">Membrane</keyword>
<accession>A0A854C504</accession>
<evidence type="ECO:0000259" key="8">
    <source>
        <dbReference type="Pfam" id="PF14322"/>
    </source>
</evidence>
<evidence type="ECO:0000313" key="10">
    <source>
        <dbReference type="Proteomes" id="UP000186685"/>
    </source>
</evidence>
<name>A0A854C504_9BACT</name>
<dbReference type="Gene3D" id="1.25.40.390">
    <property type="match status" value="1"/>
</dbReference>
<dbReference type="InterPro" id="IPR033985">
    <property type="entry name" value="SusD-like_N"/>
</dbReference>
<evidence type="ECO:0000256" key="1">
    <source>
        <dbReference type="ARBA" id="ARBA00004442"/>
    </source>
</evidence>